<dbReference type="RefSeq" id="XP_015701551.1">
    <property type="nucleotide sequence ID" value="XM_015844547.1"/>
</dbReference>
<reference evidence="2 3" key="1">
    <citation type="journal article" date="2011" name="PLoS Genet.">
        <title>Comparative genomic analysis of human fungal pathogens causing paracoccidioidomycosis.</title>
        <authorList>
            <person name="Desjardins C.A."/>
            <person name="Champion M.D."/>
            <person name="Holder J.W."/>
            <person name="Muszewska A."/>
            <person name="Goldberg J."/>
            <person name="Bailao A.M."/>
            <person name="Brigido M.M."/>
            <person name="Ferreira M.E."/>
            <person name="Garcia A.M."/>
            <person name="Grynberg M."/>
            <person name="Gujja S."/>
            <person name="Heiman D.I."/>
            <person name="Henn M.R."/>
            <person name="Kodira C.D."/>
            <person name="Leon-Narvaez H."/>
            <person name="Longo L.V."/>
            <person name="Ma L.J."/>
            <person name="Malavazi I."/>
            <person name="Matsuo A.L."/>
            <person name="Morais F.V."/>
            <person name="Pereira M."/>
            <person name="Rodriguez-Brito S."/>
            <person name="Sakthikumar S."/>
            <person name="Salem-Izacc S.M."/>
            <person name="Sykes S.M."/>
            <person name="Teixeira M.M."/>
            <person name="Vallejo M.C."/>
            <person name="Walter M.E."/>
            <person name="Yandava C."/>
            <person name="Young S."/>
            <person name="Zeng Q."/>
            <person name="Zucker J."/>
            <person name="Felipe M.S."/>
            <person name="Goldman G.H."/>
            <person name="Haas B.J."/>
            <person name="McEwen J.G."/>
            <person name="Nino-Vega G."/>
            <person name="Puccia R."/>
            <person name="San-Blas G."/>
            <person name="Soares C.M."/>
            <person name="Birren B.W."/>
            <person name="Cuomo C.A."/>
        </authorList>
    </citation>
    <scope>NUCLEOTIDE SEQUENCE [LARGE SCALE GENOMIC DNA]</scope>
    <source>
        <strain evidence="3">ATCC MYA-826 / Pb01</strain>
    </source>
</reference>
<evidence type="ECO:0000313" key="2">
    <source>
        <dbReference type="EMBL" id="EEH39948.2"/>
    </source>
</evidence>
<dbReference type="AlphaFoldDB" id="C1GUE2"/>
<evidence type="ECO:0000256" key="1">
    <source>
        <dbReference type="SAM" id="MobiDB-lite"/>
    </source>
</evidence>
<dbReference type="GeneID" id="9099394"/>
<dbReference type="HOGENOM" id="CLU_1661329_0_0_1"/>
<organism evidence="2 3">
    <name type="scientific">Paracoccidioides lutzii (strain ATCC MYA-826 / Pb01)</name>
    <name type="common">Paracoccidioides brasiliensis</name>
    <dbReference type="NCBI Taxonomy" id="502779"/>
    <lineage>
        <taxon>Eukaryota</taxon>
        <taxon>Fungi</taxon>
        <taxon>Dikarya</taxon>
        <taxon>Ascomycota</taxon>
        <taxon>Pezizomycotina</taxon>
        <taxon>Eurotiomycetes</taxon>
        <taxon>Eurotiomycetidae</taxon>
        <taxon>Onygenales</taxon>
        <taxon>Ajellomycetaceae</taxon>
        <taxon>Paracoccidioides</taxon>
    </lineage>
</organism>
<dbReference type="VEuPathDB" id="FungiDB:PAAG_02137"/>
<dbReference type="Proteomes" id="UP000002059">
    <property type="component" value="Partially assembled WGS sequence"/>
</dbReference>
<evidence type="ECO:0000313" key="3">
    <source>
        <dbReference type="Proteomes" id="UP000002059"/>
    </source>
</evidence>
<keyword evidence="3" id="KW-1185">Reference proteome</keyword>
<gene>
    <name evidence="2" type="ORF">PAAG_02137</name>
</gene>
<feature type="region of interest" description="Disordered" evidence="1">
    <location>
        <begin position="73"/>
        <end position="96"/>
    </location>
</feature>
<accession>C1GUE2</accession>
<name>C1GUE2_PARBA</name>
<proteinExistence type="predicted"/>
<sequence length="159" mass="17810">MTASLHVQRCQARQASIPPGMVARKTPKTSWLTDGPTRRSMGTTIWCHKLKKDLHLKQLVSDRLLNLGKLSKQASNRGSGAGGTALVDKEQKRPHPSPTRVFPYWIPVVRYTCATTVRSALGVHTMIIGTAKKRMNKTGSERYRTCNLHPTQIFRFPTC</sequence>
<dbReference type="KEGG" id="pbl:PAAG_02137"/>
<protein>
    <submittedName>
        <fullName evidence="2">Uncharacterized protein</fullName>
    </submittedName>
</protein>
<dbReference type="EMBL" id="KN293995">
    <property type="protein sequence ID" value="EEH39948.2"/>
    <property type="molecule type" value="Genomic_DNA"/>
</dbReference>